<keyword evidence="1" id="KW-0812">Transmembrane</keyword>
<proteinExistence type="predicted"/>
<keyword evidence="1" id="KW-0472">Membrane</keyword>
<evidence type="ECO:0000313" key="4">
    <source>
        <dbReference type="Proteomes" id="UP001642409"/>
    </source>
</evidence>
<dbReference type="Proteomes" id="UP001642409">
    <property type="component" value="Unassembled WGS sequence"/>
</dbReference>
<dbReference type="AlphaFoldDB" id="A0AA86P2S5"/>
<protein>
    <submittedName>
        <fullName evidence="3">Hypothetical_protein</fullName>
    </submittedName>
</protein>
<name>A0AA86P2S5_9EUKA</name>
<dbReference type="EMBL" id="CAXDID020000074">
    <property type="protein sequence ID" value="CAL6015659.1"/>
    <property type="molecule type" value="Genomic_DNA"/>
</dbReference>
<dbReference type="EMBL" id="CATOUU010000444">
    <property type="protein sequence ID" value="CAI9929958.1"/>
    <property type="molecule type" value="Genomic_DNA"/>
</dbReference>
<evidence type="ECO:0000313" key="2">
    <source>
        <dbReference type="EMBL" id="CAI9929958.1"/>
    </source>
</evidence>
<keyword evidence="4" id="KW-1185">Reference proteome</keyword>
<reference evidence="2" key="1">
    <citation type="submission" date="2023-06" db="EMBL/GenBank/DDBJ databases">
        <authorList>
            <person name="Kurt Z."/>
        </authorList>
    </citation>
    <scope>NUCLEOTIDE SEQUENCE</scope>
</reference>
<sequence length="592" mass="68088">MIIIESKTRITYLKVGSVRISRGKSSNCFHDNESYVEILDGAVVAILYPTYACLESIVMPDTVTMKIPNYAQVYLVYNDNTVSVHDPMTIDPISLVFDPQYEHESNQAAIRIKLSRPAISDGFIPSSSGIARSVKKVFIKLYFSTDESETTPLIKISQTTMNFYKFVGIANAYDSLSIQLTNDGFITRKTKGALMDQSNIFLNSLGVTSYVAEYVFTLYDVKNTDKFWFRLISPKTFNYLFSENHVQSSCSVRFPGQKCNELTKLLSQFDVSELQISINFYFYANEQMVTNYSVVVTQITDSCFAESVLHYKQMEQIANIVISANEKNKYCRIEENDALTIQISLENGTVIKTFELDYVPGQQNYQIDLGLKPAIQVGIVIVGYVCSGMPTYQFQAFKMLWIYKQVSFTFAFSCEVELYILYHSSVTCLANFLNNFFQMVEFFSHYQLNCGLDSDLKSLCIQEFYLNISLQILYLHFLIWDHLILLLIIQYCFFYDLSLLLQIQFHALRLSFLNLSMILLHLNRCSIPSKQLYFITFAIFVNTVLYDQSIQLLTSCQIKHDVSIYFCNDFWSGLKSLHEHSKSDSNNNDHDL</sequence>
<comment type="caution">
    <text evidence="2">The sequence shown here is derived from an EMBL/GenBank/DDBJ whole genome shotgun (WGS) entry which is preliminary data.</text>
</comment>
<accession>A0AA86P2S5</accession>
<reference evidence="3 4" key="2">
    <citation type="submission" date="2024-07" db="EMBL/GenBank/DDBJ databases">
        <authorList>
            <person name="Akdeniz Z."/>
        </authorList>
    </citation>
    <scope>NUCLEOTIDE SEQUENCE [LARGE SCALE GENOMIC DNA]</scope>
</reference>
<keyword evidence="1" id="KW-1133">Transmembrane helix</keyword>
<organism evidence="2">
    <name type="scientific">Hexamita inflata</name>
    <dbReference type="NCBI Taxonomy" id="28002"/>
    <lineage>
        <taxon>Eukaryota</taxon>
        <taxon>Metamonada</taxon>
        <taxon>Diplomonadida</taxon>
        <taxon>Hexamitidae</taxon>
        <taxon>Hexamitinae</taxon>
        <taxon>Hexamita</taxon>
    </lineage>
</organism>
<evidence type="ECO:0000313" key="3">
    <source>
        <dbReference type="EMBL" id="CAL6015659.1"/>
    </source>
</evidence>
<gene>
    <name evidence="2" type="ORF">HINF_LOCUS17603</name>
    <name evidence="3" type="ORF">HINF_LOCUS25047</name>
</gene>
<feature type="transmembrane region" description="Helical" evidence="1">
    <location>
        <begin position="472"/>
        <end position="493"/>
    </location>
</feature>
<evidence type="ECO:0000256" key="1">
    <source>
        <dbReference type="SAM" id="Phobius"/>
    </source>
</evidence>